<dbReference type="EMBL" id="MSFK01000036">
    <property type="protein sequence ID" value="PWY71599.1"/>
    <property type="molecule type" value="Genomic_DNA"/>
</dbReference>
<protein>
    <submittedName>
        <fullName evidence="1">Uncharacterized protein</fullName>
    </submittedName>
</protein>
<sequence length="182" mass="20719">MPWPTLKFRVESTGIVGNFVRIQGAPFLELILDSRQNLRGRSPVDPKPWGLLLGLGNLSYLIPTEVPTDASMSRSLDFPGQDRLFPGSYGAIISSVLFFLISSIGRSDGKGLNRWRIPTRWVSSKRYSVLRTKRSFRWVLVETQFDPGLWSLGRRPLGYFYNRLYHTGEMCYFFGYQAGSGI</sequence>
<name>A0A317VDT5_9EURO</name>
<reference evidence="1 2" key="1">
    <citation type="submission" date="2016-12" db="EMBL/GenBank/DDBJ databases">
        <title>The genomes of Aspergillus section Nigri reveals drivers in fungal speciation.</title>
        <authorList>
            <consortium name="DOE Joint Genome Institute"/>
            <person name="Vesth T.C."/>
            <person name="Nybo J."/>
            <person name="Theobald S."/>
            <person name="Brandl J."/>
            <person name="Frisvad J.C."/>
            <person name="Nielsen K.F."/>
            <person name="Lyhne E.K."/>
            <person name="Kogle M.E."/>
            <person name="Kuo A."/>
            <person name="Riley R."/>
            <person name="Clum A."/>
            <person name="Nolan M."/>
            <person name="Lipzen A."/>
            <person name="Salamov A."/>
            <person name="Henrissat B."/>
            <person name="Wiebenga A."/>
            <person name="De Vries R.P."/>
            <person name="Grigoriev I.V."/>
            <person name="Mortensen U.H."/>
            <person name="Andersen M.R."/>
            <person name="Baker S.E."/>
        </authorList>
    </citation>
    <scope>NUCLEOTIDE SEQUENCE [LARGE SCALE GENOMIC DNA]</scope>
    <source>
        <strain evidence="1 2">CBS 115572</strain>
    </source>
</reference>
<dbReference type="RefSeq" id="XP_025462997.1">
    <property type="nucleotide sequence ID" value="XM_025606492.1"/>
</dbReference>
<proteinExistence type="predicted"/>
<accession>A0A317VDT5</accession>
<evidence type="ECO:0000313" key="2">
    <source>
        <dbReference type="Proteomes" id="UP000246702"/>
    </source>
</evidence>
<comment type="caution">
    <text evidence="1">The sequence shown here is derived from an EMBL/GenBank/DDBJ whole genome shotgun (WGS) entry which is preliminary data.</text>
</comment>
<evidence type="ECO:0000313" key="1">
    <source>
        <dbReference type="EMBL" id="PWY71599.1"/>
    </source>
</evidence>
<organism evidence="1 2">
    <name type="scientific">Aspergillus sclerotioniger CBS 115572</name>
    <dbReference type="NCBI Taxonomy" id="1450535"/>
    <lineage>
        <taxon>Eukaryota</taxon>
        <taxon>Fungi</taxon>
        <taxon>Dikarya</taxon>
        <taxon>Ascomycota</taxon>
        <taxon>Pezizomycotina</taxon>
        <taxon>Eurotiomycetes</taxon>
        <taxon>Eurotiomycetidae</taxon>
        <taxon>Eurotiales</taxon>
        <taxon>Aspergillaceae</taxon>
        <taxon>Aspergillus</taxon>
        <taxon>Aspergillus subgen. Circumdati</taxon>
    </lineage>
</organism>
<dbReference type="AlphaFoldDB" id="A0A317VDT5"/>
<dbReference type="Proteomes" id="UP000246702">
    <property type="component" value="Unassembled WGS sequence"/>
</dbReference>
<dbReference type="GeneID" id="37108635"/>
<keyword evidence="2" id="KW-1185">Reference proteome</keyword>
<gene>
    <name evidence="1" type="ORF">BO94DRAFT_261007</name>
</gene>